<reference evidence="1" key="1">
    <citation type="submission" date="2022-06" db="EMBL/GenBank/DDBJ databases">
        <title>Phylogenomic reconstructions and comparative analyses of Kickxellomycotina fungi.</title>
        <authorList>
            <person name="Reynolds N.K."/>
            <person name="Stajich J.E."/>
            <person name="Barry K."/>
            <person name="Grigoriev I.V."/>
            <person name="Crous P."/>
            <person name="Smith M.E."/>
        </authorList>
    </citation>
    <scope>NUCLEOTIDE SEQUENCE</scope>
    <source>
        <strain evidence="1">RSA 2271</strain>
    </source>
</reference>
<gene>
    <name evidence="1" type="ORF">EV182_006276</name>
</gene>
<dbReference type="Proteomes" id="UP001145114">
    <property type="component" value="Unassembled WGS sequence"/>
</dbReference>
<evidence type="ECO:0000313" key="1">
    <source>
        <dbReference type="EMBL" id="KAJ1677391.1"/>
    </source>
</evidence>
<organism evidence="1 2">
    <name type="scientific">Spiromyces aspiralis</name>
    <dbReference type="NCBI Taxonomy" id="68401"/>
    <lineage>
        <taxon>Eukaryota</taxon>
        <taxon>Fungi</taxon>
        <taxon>Fungi incertae sedis</taxon>
        <taxon>Zoopagomycota</taxon>
        <taxon>Kickxellomycotina</taxon>
        <taxon>Kickxellomycetes</taxon>
        <taxon>Kickxellales</taxon>
        <taxon>Kickxellaceae</taxon>
        <taxon>Spiromyces</taxon>
    </lineage>
</organism>
<name>A0ACC1HM47_9FUNG</name>
<keyword evidence="2" id="KW-1185">Reference proteome</keyword>
<accession>A0ACC1HM47</accession>
<dbReference type="EMBL" id="JAMZIH010002528">
    <property type="protein sequence ID" value="KAJ1677391.1"/>
    <property type="molecule type" value="Genomic_DNA"/>
</dbReference>
<evidence type="ECO:0000313" key="2">
    <source>
        <dbReference type="Proteomes" id="UP001145114"/>
    </source>
</evidence>
<sequence>MDVYAEFANAKLAPGESVSDLAAQIRDAHRKLKELSYDLDDFKVLSLLRALPKEYEAVVTMIVAKEKKEWDFESITSMLIETQHQLRGYNEDNQNVQELVMKATLLWKVKPLKL</sequence>
<comment type="caution">
    <text evidence="1">The sequence shown here is derived from an EMBL/GenBank/DDBJ whole genome shotgun (WGS) entry which is preliminary data.</text>
</comment>
<proteinExistence type="predicted"/>
<protein>
    <submittedName>
        <fullName evidence="1">Uncharacterized protein</fullName>
    </submittedName>
</protein>